<keyword evidence="3" id="KW-1185">Reference proteome</keyword>
<sequence>MPQEADSRTSVPGELIAWRITLAILVVAAVLMLGAWN</sequence>
<gene>
    <name evidence="2" type="ORF">SAMN05216266_11476</name>
</gene>
<evidence type="ECO:0000256" key="1">
    <source>
        <dbReference type="SAM" id="Phobius"/>
    </source>
</evidence>
<evidence type="ECO:0000313" key="2">
    <source>
        <dbReference type="EMBL" id="SFB49642.1"/>
    </source>
</evidence>
<dbReference type="STRING" id="490629.SAMN05216266_11476"/>
<name>A0A1I1BIR1_9PSEU</name>
<proteinExistence type="predicted"/>
<reference evidence="3" key="1">
    <citation type="submission" date="2016-10" db="EMBL/GenBank/DDBJ databases">
        <authorList>
            <person name="Varghese N."/>
            <person name="Submissions S."/>
        </authorList>
    </citation>
    <scope>NUCLEOTIDE SEQUENCE [LARGE SCALE GENOMIC DNA]</scope>
    <source>
        <strain evidence="3">CGMCC 4.3568</strain>
    </source>
</reference>
<feature type="transmembrane region" description="Helical" evidence="1">
    <location>
        <begin position="16"/>
        <end position="36"/>
    </location>
</feature>
<dbReference type="EMBL" id="FOKG01000014">
    <property type="protein sequence ID" value="SFB49642.1"/>
    <property type="molecule type" value="Genomic_DNA"/>
</dbReference>
<keyword evidence="1" id="KW-0812">Transmembrane</keyword>
<keyword evidence="1" id="KW-0472">Membrane</keyword>
<dbReference type="Proteomes" id="UP000243799">
    <property type="component" value="Unassembled WGS sequence"/>
</dbReference>
<protein>
    <submittedName>
        <fullName evidence="2">Uncharacterized protein</fullName>
    </submittedName>
</protein>
<dbReference type="AlphaFoldDB" id="A0A1I1BIR1"/>
<organism evidence="2 3">
    <name type="scientific">Amycolatopsis marina</name>
    <dbReference type="NCBI Taxonomy" id="490629"/>
    <lineage>
        <taxon>Bacteria</taxon>
        <taxon>Bacillati</taxon>
        <taxon>Actinomycetota</taxon>
        <taxon>Actinomycetes</taxon>
        <taxon>Pseudonocardiales</taxon>
        <taxon>Pseudonocardiaceae</taxon>
        <taxon>Amycolatopsis</taxon>
    </lineage>
</organism>
<evidence type="ECO:0000313" key="3">
    <source>
        <dbReference type="Proteomes" id="UP000243799"/>
    </source>
</evidence>
<accession>A0A1I1BIR1</accession>
<keyword evidence="1" id="KW-1133">Transmembrane helix</keyword>